<feature type="chain" id="PRO_5046966524" evidence="1">
    <location>
        <begin position="24"/>
        <end position="190"/>
    </location>
</feature>
<name>A0ABP8K4U7_9BACT</name>
<sequence>MKVFPFCCRFLVFIWACSLSLSCARKPRPADLLNTLPAGQAKVLITLDGQAFYPDESSFSGAIQVFDNYFRLSLFDQYEGNVVIALGGEKWYSPHPVKRQIFVENQLAASVLIGKLIDKEKRLGEGYLMTDGEVSVDALSEDRLVLHFSGKAGKYNVQREPEKWNQVEGTIVYKKPAITVQNVEKAAVYF</sequence>
<comment type="caution">
    <text evidence="2">The sequence shown here is derived from an EMBL/GenBank/DDBJ whole genome shotgun (WGS) entry which is preliminary data.</text>
</comment>
<dbReference type="PROSITE" id="PS51257">
    <property type="entry name" value="PROKAR_LIPOPROTEIN"/>
    <property type="match status" value="1"/>
</dbReference>
<reference evidence="3" key="1">
    <citation type="journal article" date="2019" name="Int. J. Syst. Evol. Microbiol.">
        <title>The Global Catalogue of Microorganisms (GCM) 10K type strain sequencing project: providing services to taxonomists for standard genome sequencing and annotation.</title>
        <authorList>
            <consortium name="The Broad Institute Genomics Platform"/>
            <consortium name="The Broad Institute Genome Sequencing Center for Infectious Disease"/>
            <person name="Wu L."/>
            <person name="Ma J."/>
        </authorList>
    </citation>
    <scope>NUCLEOTIDE SEQUENCE [LARGE SCALE GENOMIC DNA]</scope>
    <source>
        <strain evidence="3">JCM 17925</strain>
    </source>
</reference>
<dbReference type="RefSeq" id="WP_345265231.1">
    <property type="nucleotide sequence ID" value="NZ_BAABHB010000002.1"/>
</dbReference>
<proteinExistence type="predicted"/>
<evidence type="ECO:0000313" key="2">
    <source>
        <dbReference type="EMBL" id="GAA4400323.1"/>
    </source>
</evidence>
<keyword evidence="1" id="KW-0732">Signal</keyword>
<organism evidence="2 3">
    <name type="scientific">Nibrella viscosa</name>
    <dbReference type="NCBI Taxonomy" id="1084524"/>
    <lineage>
        <taxon>Bacteria</taxon>
        <taxon>Pseudomonadati</taxon>
        <taxon>Bacteroidota</taxon>
        <taxon>Cytophagia</taxon>
        <taxon>Cytophagales</taxon>
        <taxon>Spirosomataceae</taxon>
        <taxon>Nibrella</taxon>
    </lineage>
</organism>
<protein>
    <submittedName>
        <fullName evidence="2">Uncharacterized protein</fullName>
    </submittedName>
</protein>
<evidence type="ECO:0000313" key="3">
    <source>
        <dbReference type="Proteomes" id="UP001500936"/>
    </source>
</evidence>
<feature type="signal peptide" evidence="1">
    <location>
        <begin position="1"/>
        <end position="23"/>
    </location>
</feature>
<dbReference type="EMBL" id="BAABHB010000002">
    <property type="protein sequence ID" value="GAA4400323.1"/>
    <property type="molecule type" value="Genomic_DNA"/>
</dbReference>
<accession>A0ABP8K4U7</accession>
<gene>
    <name evidence="2" type="ORF">GCM10023187_13360</name>
</gene>
<keyword evidence="3" id="KW-1185">Reference proteome</keyword>
<evidence type="ECO:0000256" key="1">
    <source>
        <dbReference type="SAM" id="SignalP"/>
    </source>
</evidence>
<dbReference type="Proteomes" id="UP001500936">
    <property type="component" value="Unassembled WGS sequence"/>
</dbReference>